<dbReference type="Proteomes" id="UP000588491">
    <property type="component" value="Unassembled WGS sequence"/>
</dbReference>
<dbReference type="SUPFAM" id="SSF69618">
    <property type="entry name" value="HemD-like"/>
    <property type="match status" value="1"/>
</dbReference>
<evidence type="ECO:0000256" key="1">
    <source>
        <dbReference type="ARBA" id="ARBA00004772"/>
    </source>
</evidence>
<keyword evidence="12" id="KW-1185">Reference proteome</keyword>
<dbReference type="GO" id="GO:0006782">
    <property type="term" value="P:protoporphyrinogen IX biosynthetic process"/>
    <property type="evidence" value="ECO:0007669"/>
    <property type="project" value="UniProtKB-UniRule"/>
</dbReference>
<name>A0A7Y0KA46_9BACI</name>
<sequence>MANLLLGKKILVPRAKKQASVLSKRIFDLGGFPVEVPLIAFREKQLPDEVMTSLKEKAYDWLVFTSRNGVEAFFKEIEKMHVPITAKIAVIGEKTTAAVSHYGFQANFIPSEFVAEQFIEEFIPELERGQQILLIKGNRSRDYIAEELKEAGLLVDEAVLYETYFPTESEELLVKEVRKKDLDVLIFTSSSTAHHFMKVMKKHHLIEKLESCIVVSIGPVTTDTLHSYGLHVTITAKPYTTDSILKHLVHYLTKTVF</sequence>
<feature type="domain" description="Tetrapyrrole biosynthesis uroporphyrinogen III synthase" evidence="10">
    <location>
        <begin position="21"/>
        <end position="245"/>
    </location>
</feature>
<dbReference type="EC" id="4.2.1.75" evidence="3 9"/>
<keyword evidence="4 9" id="KW-0456">Lyase</keyword>
<evidence type="ECO:0000259" key="10">
    <source>
        <dbReference type="Pfam" id="PF02602"/>
    </source>
</evidence>
<comment type="function">
    <text evidence="6 9">Catalyzes cyclization of the linear tetrapyrrole, hydroxymethylbilane, to the macrocyclic uroporphyrinogen III.</text>
</comment>
<dbReference type="PANTHER" id="PTHR38042:SF1">
    <property type="entry name" value="UROPORPHYRINOGEN-III SYNTHASE, CHLOROPLASTIC"/>
    <property type="match status" value="1"/>
</dbReference>
<evidence type="ECO:0000256" key="3">
    <source>
        <dbReference type="ARBA" id="ARBA00013109"/>
    </source>
</evidence>
<comment type="similarity">
    <text evidence="2 9">Belongs to the uroporphyrinogen-III synthase family.</text>
</comment>
<evidence type="ECO:0000313" key="12">
    <source>
        <dbReference type="Proteomes" id="UP000588491"/>
    </source>
</evidence>
<evidence type="ECO:0000313" key="11">
    <source>
        <dbReference type="EMBL" id="NMO78689.1"/>
    </source>
</evidence>
<evidence type="ECO:0000256" key="9">
    <source>
        <dbReference type="RuleBase" id="RU366031"/>
    </source>
</evidence>
<dbReference type="GO" id="GO:0006780">
    <property type="term" value="P:uroporphyrinogen III biosynthetic process"/>
    <property type="evidence" value="ECO:0007669"/>
    <property type="project" value="UniProtKB-UniRule"/>
</dbReference>
<evidence type="ECO:0000256" key="6">
    <source>
        <dbReference type="ARBA" id="ARBA00037589"/>
    </source>
</evidence>
<dbReference type="PANTHER" id="PTHR38042">
    <property type="entry name" value="UROPORPHYRINOGEN-III SYNTHASE, CHLOROPLASTIC"/>
    <property type="match status" value="1"/>
</dbReference>
<dbReference type="CDD" id="cd06578">
    <property type="entry name" value="HemD"/>
    <property type="match status" value="1"/>
</dbReference>
<evidence type="ECO:0000256" key="5">
    <source>
        <dbReference type="ARBA" id="ARBA00023244"/>
    </source>
</evidence>
<evidence type="ECO:0000256" key="4">
    <source>
        <dbReference type="ARBA" id="ARBA00023239"/>
    </source>
</evidence>
<gene>
    <name evidence="11" type="ORF">HHU08_17030</name>
</gene>
<evidence type="ECO:0000256" key="8">
    <source>
        <dbReference type="ARBA" id="ARBA00048617"/>
    </source>
</evidence>
<protein>
    <recommendedName>
        <fullName evidence="7 9">Uroporphyrinogen-III synthase</fullName>
        <ecNumber evidence="3 9">4.2.1.75</ecNumber>
    </recommendedName>
</protein>
<accession>A0A7Y0KA46</accession>
<dbReference type="InterPro" id="IPR039793">
    <property type="entry name" value="UROS/Hem4"/>
</dbReference>
<dbReference type="AlphaFoldDB" id="A0A7Y0KA46"/>
<dbReference type="InterPro" id="IPR036108">
    <property type="entry name" value="4pyrrol_syn_uPrphyn_synt_sf"/>
</dbReference>
<dbReference type="RefSeq" id="WP_016201742.1">
    <property type="nucleotide sequence ID" value="NZ_JABBPK010000001.1"/>
</dbReference>
<keyword evidence="5 9" id="KW-0627">Porphyrin biosynthesis</keyword>
<comment type="catalytic activity">
    <reaction evidence="8 9">
        <text>hydroxymethylbilane = uroporphyrinogen III + H2O</text>
        <dbReference type="Rhea" id="RHEA:18965"/>
        <dbReference type="ChEBI" id="CHEBI:15377"/>
        <dbReference type="ChEBI" id="CHEBI:57308"/>
        <dbReference type="ChEBI" id="CHEBI:57845"/>
        <dbReference type="EC" id="4.2.1.75"/>
    </reaction>
</comment>
<comment type="pathway">
    <text evidence="1 9">Porphyrin-containing compound metabolism; protoporphyrin-IX biosynthesis; coproporphyrinogen-III from 5-aminolevulinate: step 3/4.</text>
</comment>
<evidence type="ECO:0000256" key="2">
    <source>
        <dbReference type="ARBA" id="ARBA00008133"/>
    </source>
</evidence>
<proteinExistence type="inferred from homology"/>
<dbReference type="EMBL" id="JABBPK010000001">
    <property type="protein sequence ID" value="NMO78689.1"/>
    <property type="molecule type" value="Genomic_DNA"/>
</dbReference>
<dbReference type="Gene3D" id="3.40.50.10090">
    <property type="match status" value="2"/>
</dbReference>
<comment type="caution">
    <text evidence="11">The sequence shown here is derived from an EMBL/GenBank/DDBJ whole genome shotgun (WGS) entry which is preliminary data.</text>
</comment>
<dbReference type="InterPro" id="IPR003754">
    <property type="entry name" value="4pyrrol_synth_uPrphyn_synth"/>
</dbReference>
<dbReference type="Pfam" id="PF02602">
    <property type="entry name" value="HEM4"/>
    <property type="match status" value="1"/>
</dbReference>
<dbReference type="GO" id="GO:0004852">
    <property type="term" value="F:uroporphyrinogen-III synthase activity"/>
    <property type="evidence" value="ECO:0007669"/>
    <property type="project" value="UniProtKB-UniRule"/>
</dbReference>
<reference evidence="11 12" key="1">
    <citation type="submission" date="2020-04" db="EMBL/GenBank/DDBJ databases">
        <title>Bacillus sp. UniB3 isolated from commercial digestive syrup.</title>
        <authorList>
            <person name="Thorat V."/>
            <person name="Kirdat K."/>
            <person name="Tiwarekar B."/>
            <person name="Yadav A."/>
        </authorList>
    </citation>
    <scope>NUCLEOTIDE SEQUENCE [LARGE SCALE GENOMIC DNA]</scope>
    <source>
        <strain evidence="11 12">UniB3</strain>
    </source>
</reference>
<dbReference type="UniPathway" id="UPA00251">
    <property type="reaction ID" value="UER00320"/>
</dbReference>
<organism evidence="11 12">
    <name type="scientific">Niallia alba</name>
    <dbReference type="NCBI Taxonomy" id="2729105"/>
    <lineage>
        <taxon>Bacteria</taxon>
        <taxon>Bacillati</taxon>
        <taxon>Bacillota</taxon>
        <taxon>Bacilli</taxon>
        <taxon>Bacillales</taxon>
        <taxon>Bacillaceae</taxon>
        <taxon>Niallia</taxon>
    </lineage>
</organism>
<evidence type="ECO:0000256" key="7">
    <source>
        <dbReference type="ARBA" id="ARBA00040167"/>
    </source>
</evidence>